<dbReference type="Pfam" id="PF01764">
    <property type="entry name" value="Lipase_3"/>
    <property type="match status" value="1"/>
</dbReference>
<keyword evidence="17" id="KW-1185">Reference proteome</keyword>
<keyword evidence="6" id="KW-0479">Metal-binding</keyword>
<evidence type="ECO:0000256" key="7">
    <source>
        <dbReference type="ARBA" id="ARBA00022801"/>
    </source>
</evidence>
<name>A0A183IE66_9BILA</name>
<protein>
    <recommendedName>
        <fullName evidence="14">sn-1-specific diacylglycerol lipase</fullName>
        <ecNumber evidence="14">3.1.1.116</ecNumber>
    </recommendedName>
</protein>
<dbReference type="InterPro" id="IPR052214">
    <property type="entry name" value="DAG_Lipase-Related"/>
</dbReference>
<dbReference type="InterPro" id="IPR002921">
    <property type="entry name" value="Fungal_lipase-type"/>
</dbReference>
<evidence type="ECO:0000256" key="13">
    <source>
        <dbReference type="ARBA" id="ARBA00024531"/>
    </source>
</evidence>
<evidence type="ECO:0000256" key="1">
    <source>
        <dbReference type="ARBA" id="ARBA00001913"/>
    </source>
</evidence>
<evidence type="ECO:0000313" key="17">
    <source>
        <dbReference type="Proteomes" id="UP000270296"/>
    </source>
</evidence>
<gene>
    <name evidence="16" type="ORF">SBAD_LOCUS1910</name>
</gene>
<dbReference type="AlphaFoldDB" id="A0A183IE66"/>
<reference evidence="16 17" key="2">
    <citation type="submission" date="2018-11" db="EMBL/GenBank/DDBJ databases">
        <authorList>
            <consortium name="Pathogen Informatics"/>
        </authorList>
    </citation>
    <scope>NUCLEOTIDE SEQUENCE [LARGE SCALE GENOMIC DNA]</scope>
</reference>
<dbReference type="GO" id="GO:0005886">
    <property type="term" value="C:plasma membrane"/>
    <property type="evidence" value="ECO:0007669"/>
    <property type="project" value="UniProtKB-SubCell"/>
</dbReference>
<dbReference type="EC" id="3.1.1.116" evidence="14"/>
<dbReference type="EMBL" id="UZAM01007001">
    <property type="protein sequence ID" value="VDO95874.1"/>
    <property type="molecule type" value="Genomic_DNA"/>
</dbReference>
<comment type="catalytic activity">
    <reaction evidence="13">
        <text>a 1,2-diacyl-sn-glycerol + H2O = a 2-acylglycerol + a fatty acid + H(+)</text>
        <dbReference type="Rhea" id="RHEA:33275"/>
        <dbReference type="ChEBI" id="CHEBI:15377"/>
        <dbReference type="ChEBI" id="CHEBI:15378"/>
        <dbReference type="ChEBI" id="CHEBI:17389"/>
        <dbReference type="ChEBI" id="CHEBI:17815"/>
        <dbReference type="ChEBI" id="CHEBI:28868"/>
        <dbReference type="EC" id="3.1.1.116"/>
    </reaction>
    <physiologicalReaction direction="left-to-right" evidence="13">
        <dbReference type="Rhea" id="RHEA:33276"/>
    </physiologicalReaction>
</comment>
<dbReference type="GO" id="GO:0004806">
    <property type="term" value="F:triacylglycerol lipase activity"/>
    <property type="evidence" value="ECO:0007669"/>
    <property type="project" value="TreeGrafter"/>
</dbReference>
<organism evidence="18">
    <name type="scientific">Soboliphyme baturini</name>
    <dbReference type="NCBI Taxonomy" id="241478"/>
    <lineage>
        <taxon>Eukaryota</taxon>
        <taxon>Metazoa</taxon>
        <taxon>Ecdysozoa</taxon>
        <taxon>Nematoda</taxon>
        <taxon>Enoplea</taxon>
        <taxon>Dorylaimia</taxon>
        <taxon>Dioctophymatida</taxon>
        <taxon>Dioctophymatoidea</taxon>
        <taxon>Soboliphymatidae</taxon>
        <taxon>Soboliphyme</taxon>
    </lineage>
</organism>
<evidence type="ECO:0000256" key="9">
    <source>
        <dbReference type="ARBA" id="ARBA00022963"/>
    </source>
</evidence>
<dbReference type="GO" id="GO:0046340">
    <property type="term" value="P:diacylglycerol catabolic process"/>
    <property type="evidence" value="ECO:0007669"/>
    <property type="project" value="TreeGrafter"/>
</dbReference>
<dbReference type="WBParaSite" id="SBAD_0000200001-mRNA-1">
    <property type="protein sequence ID" value="SBAD_0000200001-mRNA-1"/>
    <property type="gene ID" value="SBAD_0000200001"/>
</dbReference>
<evidence type="ECO:0000256" key="2">
    <source>
        <dbReference type="ARBA" id="ARBA00004651"/>
    </source>
</evidence>
<dbReference type="Proteomes" id="UP000270296">
    <property type="component" value="Unassembled WGS sequence"/>
</dbReference>
<keyword evidence="7" id="KW-0378">Hydrolase</keyword>
<evidence type="ECO:0000256" key="3">
    <source>
        <dbReference type="ARBA" id="ARBA00022475"/>
    </source>
</evidence>
<keyword evidence="5" id="KW-0812">Transmembrane</keyword>
<evidence type="ECO:0000256" key="14">
    <source>
        <dbReference type="ARBA" id="ARBA00026104"/>
    </source>
</evidence>
<proteinExistence type="predicted"/>
<keyword evidence="3" id="KW-1003">Cell membrane</keyword>
<reference evidence="18" key="1">
    <citation type="submission" date="2016-06" db="UniProtKB">
        <authorList>
            <consortium name="WormBaseParasite"/>
        </authorList>
    </citation>
    <scope>IDENTIFICATION</scope>
</reference>
<dbReference type="SUPFAM" id="SSF53474">
    <property type="entry name" value="alpha/beta-Hydrolases"/>
    <property type="match status" value="1"/>
</dbReference>
<dbReference type="GO" id="GO:0005737">
    <property type="term" value="C:cytoplasm"/>
    <property type="evidence" value="ECO:0007669"/>
    <property type="project" value="TreeGrafter"/>
</dbReference>
<evidence type="ECO:0000256" key="11">
    <source>
        <dbReference type="ARBA" id="ARBA00023098"/>
    </source>
</evidence>
<dbReference type="PANTHER" id="PTHR45792:SF2">
    <property type="entry name" value="DIACYLGLYCEROL LIPASE-BETA"/>
    <property type="match status" value="1"/>
</dbReference>
<evidence type="ECO:0000256" key="12">
    <source>
        <dbReference type="ARBA" id="ARBA00023136"/>
    </source>
</evidence>
<evidence type="ECO:0000259" key="15">
    <source>
        <dbReference type="Pfam" id="PF01764"/>
    </source>
</evidence>
<feature type="domain" description="Fungal lipase-type" evidence="15">
    <location>
        <begin position="182"/>
        <end position="283"/>
    </location>
</feature>
<dbReference type="GO" id="GO:0022008">
    <property type="term" value="P:neurogenesis"/>
    <property type="evidence" value="ECO:0007669"/>
    <property type="project" value="TreeGrafter"/>
</dbReference>
<keyword evidence="9" id="KW-0442">Lipid degradation</keyword>
<keyword evidence="4" id="KW-0597">Phosphoprotein</keyword>
<comment type="cofactor">
    <cofactor evidence="1">
        <name>Ca(2+)</name>
        <dbReference type="ChEBI" id="CHEBI:29108"/>
    </cofactor>
</comment>
<dbReference type="PANTHER" id="PTHR45792">
    <property type="entry name" value="DIACYLGLYCEROL LIPASE HOMOLOG-RELATED"/>
    <property type="match status" value="1"/>
</dbReference>
<dbReference type="GO" id="GO:0046872">
    <property type="term" value="F:metal ion binding"/>
    <property type="evidence" value="ECO:0007669"/>
    <property type="project" value="UniProtKB-KW"/>
</dbReference>
<evidence type="ECO:0000313" key="18">
    <source>
        <dbReference type="WBParaSite" id="SBAD_0000200001-mRNA-1"/>
    </source>
</evidence>
<evidence type="ECO:0000256" key="8">
    <source>
        <dbReference type="ARBA" id="ARBA00022837"/>
    </source>
</evidence>
<accession>A0A183IE66</accession>
<dbReference type="GO" id="GO:0019369">
    <property type="term" value="P:arachidonate metabolic process"/>
    <property type="evidence" value="ECO:0007669"/>
    <property type="project" value="TreeGrafter"/>
</dbReference>
<keyword evidence="11" id="KW-0443">Lipid metabolism</keyword>
<dbReference type="Gene3D" id="3.40.50.1820">
    <property type="entry name" value="alpha/beta hydrolase"/>
    <property type="match status" value="1"/>
</dbReference>
<evidence type="ECO:0000256" key="6">
    <source>
        <dbReference type="ARBA" id="ARBA00022723"/>
    </source>
</evidence>
<comment type="subcellular location">
    <subcellularLocation>
        <location evidence="2">Cell membrane</location>
        <topology evidence="2">Multi-pass membrane protein</topology>
    </subcellularLocation>
</comment>
<sequence>MAEGITLLASKQVCIMQPCQTRPAPAETVPDWMNFRLASRVMDFALGVYGWPYYICTTNCCCGSDRLCTLMRRLRCCYTCRCDRVLIIKDNCCLCNTTALLLQTAIDETDLFYVSFHDEVWKAPFVACIDHSSRNIIVAIRGSIEDSLQFPYEWCGGSAVSDKAEAGDTGGSETGASQDVSRYFVHKGFLRTARYIYTKLKDEHILEDLFVLQPDYDLVITGHSLGAGVASVVSMLLRPLYPKVMCFAFSPPGCVVSENAVPYTREFVFSIICGDDLVPRLSVSSLQALKMSVLDALEQTSRPKYEILFKGCFRYFIESKSNIEPVVDEEAAVHIQQQSPTDPLILQGGGRRTLTYTDEQLKSSFEIVRSTKLQCPGRILHVTREKGDGDEPVYLSTWCDQSRFEGIKLSGSMINDHMPYFVSDVLKSLATIPCKFSSA</sequence>
<dbReference type="OrthoDB" id="438440at2759"/>
<evidence type="ECO:0000256" key="4">
    <source>
        <dbReference type="ARBA" id="ARBA00022553"/>
    </source>
</evidence>
<evidence type="ECO:0000313" key="16">
    <source>
        <dbReference type="EMBL" id="VDO95874.1"/>
    </source>
</evidence>
<evidence type="ECO:0000256" key="5">
    <source>
        <dbReference type="ARBA" id="ARBA00022692"/>
    </source>
</evidence>
<keyword evidence="12" id="KW-0472">Membrane</keyword>
<keyword evidence="10" id="KW-1133">Transmembrane helix</keyword>
<evidence type="ECO:0000256" key="10">
    <source>
        <dbReference type="ARBA" id="ARBA00022989"/>
    </source>
</evidence>
<keyword evidence="8" id="KW-0106">Calcium</keyword>
<dbReference type="InterPro" id="IPR029058">
    <property type="entry name" value="AB_hydrolase_fold"/>
</dbReference>
<dbReference type="CDD" id="cd00519">
    <property type="entry name" value="Lipase_3"/>
    <property type="match status" value="1"/>
</dbReference>